<comment type="caution">
    <text evidence="1">The sequence shown here is derived from an EMBL/GenBank/DDBJ whole genome shotgun (WGS) entry which is preliminary data.</text>
</comment>
<dbReference type="SUPFAM" id="SSF52540">
    <property type="entry name" value="P-loop containing nucleoside triphosphate hydrolases"/>
    <property type="match status" value="1"/>
</dbReference>
<dbReference type="Gene3D" id="3.40.50.300">
    <property type="entry name" value="P-loop containing nucleotide triphosphate hydrolases"/>
    <property type="match status" value="1"/>
</dbReference>
<protein>
    <recommendedName>
        <fullName evidence="3">(d)CMP kinase</fullName>
    </recommendedName>
</protein>
<accession>A0A931CEU0</accession>
<organism evidence="1 2">
    <name type="scientific">Actinoplanes aureus</name>
    <dbReference type="NCBI Taxonomy" id="2792083"/>
    <lineage>
        <taxon>Bacteria</taxon>
        <taxon>Bacillati</taxon>
        <taxon>Actinomycetota</taxon>
        <taxon>Actinomycetes</taxon>
        <taxon>Micromonosporales</taxon>
        <taxon>Micromonosporaceae</taxon>
        <taxon>Actinoplanes</taxon>
    </lineage>
</organism>
<evidence type="ECO:0000313" key="1">
    <source>
        <dbReference type="EMBL" id="MBG0567289.1"/>
    </source>
</evidence>
<keyword evidence="2" id="KW-1185">Reference proteome</keyword>
<dbReference type="EMBL" id="JADQTO010000026">
    <property type="protein sequence ID" value="MBG0567289.1"/>
    <property type="molecule type" value="Genomic_DNA"/>
</dbReference>
<sequence length="188" mass="20837">MTTEDLTRISAEINQRPPVNGIRLVGVDGPSGSGKSHLATGLAALLDAPVLPIDDFVSWDDFAGWWPRFDEQVLTPLLAGKAAHYQARDWSDWYGSSLGEWKTQPWAPTVILEGVTCTRRETVGRLAYAVYVDAPAETRLARGLARDAAFPGHEELWHRWMRAEDEFFTSDGTRARADTVIDTGPQLT</sequence>
<evidence type="ECO:0000313" key="2">
    <source>
        <dbReference type="Proteomes" id="UP000598146"/>
    </source>
</evidence>
<proteinExistence type="predicted"/>
<gene>
    <name evidence="1" type="ORF">I4J89_38155</name>
</gene>
<reference evidence="1" key="1">
    <citation type="submission" date="2020-11" db="EMBL/GenBank/DDBJ databases">
        <title>Isolation and identification of active actinomycetes.</title>
        <authorList>
            <person name="Sun X."/>
        </authorList>
    </citation>
    <scope>NUCLEOTIDE SEQUENCE</scope>
    <source>
        <strain evidence="1">NEAU-A11</strain>
    </source>
</reference>
<name>A0A931CEU0_9ACTN</name>
<dbReference type="AlphaFoldDB" id="A0A931CEU0"/>
<dbReference type="InterPro" id="IPR027417">
    <property type="entry name" value="P-loop_NTPase"/>
</dbReference>
<dbReference type="Proteomes" id="UP000598146">
    <property type="component" value="Unassembled WGS sequence"/>
</dbReference>
<evidence type="ECO:0008006" key="3">
    <source>
        <dbReference type="Google" id="ProtNLM"/>
    </source>
</evidence>
<dbReference type="RefSeq" id="WP_196419063.1">
    <property type="nucleotide sequence ID" value="NZ_JADQTO010000026.1"/>
</dbReference>